<gene>
    <name evidence="2" type="ORF">GRI65_13480</name>
</gene>
<dbReference type="EMBL" id="WTYL01000003">
    <property type="protein sequence ID" value="MXP45461.1"/>
    <property type="molecule type" value="Genomic_DNA"/>
</dbReference>
<dbReference type="RefSeq" id="WP_160757052.1">
    <property type="nucleotide sequence ID" value="NZ_WTYL01000003.1"/>
</dbReference>
<reference evidence="2 3" key="1">
    <citation type="submission" date="2019-12" db="EMBL/GenBank/DDBJ databases">
        <title>Genomic-based taxomic classification of the family Erythrobacteraceae.</title>
        <authorList>
            <person name="Xu L."/>
        </authorList>
    </citation>
    <scope>NUCLEOTIDE SEQUENCE [LARGE SCALE GENOMIC DNA]</scope>
    <source>
        <strain evidence="2 3">KCTC 42453</strain>
    </source>
</reference>
<evidence type="ECO:0000313" key="3">
    <source>
        <dbReference type="Proteomes" id="UP000431922"/>
    </source>
</evidence>
<feature type="transmembrane region" description="Helical" evidence="1">
    <location>
        <begin position="124"/>
        <end position="144"/>
    </location>
</feature>
<dbReference type="AlphaFoldDB" id="A0A845B2H2"/>
<dbReference type="OrthoDB" id="7391283at2"/>
<feature type="transmembrane region" description="Helical" evidence="1">
    <location>
        <begin position="66"/>
        <end position="86"/>
    </location>
</feature>
<proteinExistence type="predicted"/>
<keyword evidence="3" id="KW-1185">Reference proteome</keyword>
<name>A0A845B2H2_9SPHN</name>
<dbReference type="Proteomes" id="UP000431922">
    <property type="component" value="Unassembled WGS sequence"/>
</dbReference>
<organism evidence="2 3">
    <name type="scientific">Allopontixanthobacter sediminis</name>
    <dbReference type="NCBI Taxonomy" id="1689985"/>
    <lineage>
        <taxon>Bacteria</taxon>
        <taxon>Pseudomonadati</taxon>
        <taxon>Pseudomonadota</taxon>
        <taxon>Alphaproteobacteria</taxon>
        <taxon>Sphingomonadales</taxon>
        <taxon>Erythrobacteraceae</taxon>
        <taxon>Allopontixanthobacter</taxon>
    </lineage>
</organism>
<feature type="transmembrane region" description="Helical" evidence="1">
    <location>
        <begin position="40"/>
        <end position="60"/>
    </location>
</feature>
<evidence type="ECO:0000313" key="2">
    <source>
        <dbReference type="EMBL" id="MXP45461.1"/>
    </source>
</evidence>
<keyword evidence="1" id="KW-1133">Transmembrane helix</keyword>
<comment type="caution">
    <text evidence="2">The sequence shown here is derived from an EMBL/GenBank/DDBJ whole genome shotgun (WGS) entry which is preliminary data.</text>
</comment>
<keyword evidence="1" id="KW-0472">Membrane</keyword>
<protein>
    <submittedName>
        <fullName evidence="2">Uncharacterized protein</fullName>
    </submittedName>
</protein>
<evidence type="ECO:0000256" key="1">
    <source>
        <dbReference type="SAM" id="Phobius"/>
    </source>
</evidence>
<accession>A0A845B2H2</accession>
<sequence>MSRHLTREVIADQANVVAVPTIVEALQPVQVDRSFEMPTGLYVATAACYLAFLAILVTSFSSPGLILPMAIIGVLIAGFFGVPAAWTRMAPGSAKRAMSSGQFSRGGIMTLTGRLSAGEATVQMLILPVLIVLWALAVVTIAALI</sequence>
<keyword evidence="1" id="KW-0812">Transmembrane</keyword>